<keyword evidence="2" id="KW-0472">Membrane</keyword>
<reference evidence="3 4" key="1">
    <citation type="submission" date="2022-04" db="EMBL/GenBank/DDBJ databases">
        <title>Identification of a novel bacterium isolated from mangrove sediments.</title>
        <authorList>
            <person name="Pan X."/>
        </authorList>
    </citation>
    <scope>NUCLEOTIDE SEQUENCE [LARGE SCALE GENOMIC DNA]</scope>
    <source>
        <strain evidence="3 4">B2638</strain>
    </source>
</reference>
<evidence type="ECO:0000256" key="2">
    <source>
        <dbReference type="SAM" id="Phobius"/>
    </source>
</evidence>
<keyword evidence="2" id="KW-0812">Transmembrane</keyword>
<dbReference type="EMBL" id="JALHLG010000001">
    <property type="protein sequence ID" value="MCJ2185218.1"/>
    <property type="molecule type" value="Genomic_DNA"/>
</dbReference>
<feature type="transmembrane region" description="Helical" evidence="2">
    <location>
        <begin position="257"/>
        <end position="277"/>
    </location>
</feature>
<sequence length="325" mass="36485">MSTLEPEEWLRSEGEKGDADANLRHLKYAASDPFPEIPSALLGSSAFLKYIRTTAMIHPFRGWNHEGNEPNKDLVKPASYEMRPGGSFFMFDDNGDLAEQKLVHRGEKPYIRLPANSITFVSTEETFRLPNYIAVRFNLRIKHVHRGILLGTGPLIDPGYNRPILIPLHNLTNNDHFIALDEGLIWVEFTKTYPTTDNPLYHKPFGTPDLPKHTKGKDFRQYLFAAGGGVPIRSSITDVKRSAQKAEKKVESFDRRIRNFGLLGIAALVLSVGGLLYPTLSLVYTASQQIDGTRKEISDLKAEIKELKEALKTKENKPKDGEKGG</sequence>
<dbReference type="InterPro" id="IPR036157">
    <property type="entry name" value="dUTPase-like_sf"/>
</dbReference>
<proteinExistence type="predicted"/>
<evidence type="ECO:0000313" key="3">
    <source>
        <dbReference type="EMBL" id="MCJ2185218.1"/>
    </source>
</evidence>
<name>A0ABT0BJI6_9SPHN</name>
<evidence type="ECO:0008006" key="5">
    <source>
        <dbReference type="Google" id="ProtNLM"/>
    </source>
</evidence>
<feature type="coiled-coil region" evidence="1">
    <location>
        <begin position="290"/>
        <end position="317"/>
    </location>
</feature>
<keyword evidence="2" id="KW-1133">Transmembrane helix</keyword>
<evidence type="ECO:0000313" key="4">
    <source>
        <dbReference type="Proteomes" id="UP001202281"/>
    </source>
</evidence>
<dbReference type="RefSeq" id="WP_243916837.1">
    <property type="nucleotide sequence ID" value="NZ_JALHLG010000001.1"/>
</dbReference>
<keyword evidence="4" id="KW-1185">Reference proteome</keyword>
<keyword evidence="1" id="KW-0175">Coiled coil</keyword>
<organism evidence="3 4">
    <name type="scientific">Novosphingobium beihaiensis</name>
    <dbReference type="NCBI Taxonomy" id="2930389"/>
    <lineage>
        <taxon>Bacteria</taxon>
        <taxon>Pseudomonadati</taxon>
        <taxon>Pseudomonadota</taxon>
        <taxon>Alphaproteobacteria</taxon>
        <taxon>Sphingomonadales</taxon>
        <taxon>Sphingomonadaceae</taxon>
        <taxon>Novosphingobium</taxon>
    </lineage>
</organism>
<dbReference type="SUPFAM" id="SSF51283">
    <property type="entry name" value="dUTPase-like"/>
    <property type="match status" value="1"/>
</dbReference>
<gene>
    <name evidence="3" type="ORF">MTR66_00135</name>
</gene>
<dbReference type="Gene3D" id="2.70.40.10">
    <property type="match status" value="1"/>
</dbReference>
<accession>A0ABT0BJI6</accession>
<comment type="caution">
    <text evidence="3">The sequence shown here is derived from an EMBL/GenBank/DDBJ whole genome shotgun (WGS) entry which is preliminary data.</text>
</comment>
<evidence type="ECO:0000256" key="1">
    <source>
        <dbReference type="SAM" id="Coils"/>
    </source>
</evidence>
<dbReference type="Proteomes" id="UP001202281">
    <property type="component" value="Unassembled WGS sequence"/>
</dbReference>
<protein>
    <recommendedName>
        <fullName evidence="5">Deoxycytidine triphosphate deaminase</fullName>
    </recommendedName>
</protein>